<dbReference type="Proteomes" id="UP000295560">
    <property type="component" value="Unassembled WGS sequence"/>
</dbReference>
<keyword evidence="5" id="KW-1185">Reference proteome</keyword>
<reference evidence="4 5" key="1">
    <citation type="submission" date="2019-03" db="EMBL/GenBank/DDBJ databases">
        <title>Sequencing the genomes of 1000 actinobacteria strains.</title>
        <authorList>
            <person name="Klenk H.-P."/>
        </authorList>
    </citation>
    <scope>NUCLEOTIDE SEQUENCE [LARGE SCALE GENOMIC DNA]</scope>
    <source>
        <strain evidence="4 5">DSM 44969</strain>
    </source>
</reference>
<dbReference type="SUPFAM" id="SSF53474">
    <property type="entry name" value="alpha/beta-Hydrolases"/>
    <property type="match status" value="1"/>
</dbReference>
<evidence type="ECO:0000313" key="5">
    <source>
        <dbReference type="Proteomes" id="UP000295560"/>
    </source>
</evidence>
<feature type="compositionally biased region" description="Basic and acidic residues" evidence="2">
    <location>
        <begin position="48"/>
        <end position="58"/>
    </location>
</feature>
<gene>
    <name evidence="4" type="ORF">EV378_6000</name>
</gene>
<evidence type="ECO:0000256" key="2">
    <source>
        <dbReference type="SAM" id="MobiDB-lite"/>
    </source>
</evidence>
<evidence type="ECO:0000259" key="3">
    <source>
        <dbReference type="Pfam" id="PF07859"/>
    </source>
</evidence>
<dbReference type="RefSeq" id="WP_132430678.1">
    <property type="nucleotide sequence ID" value="NZ_SMFZ01000002.1"/>
</dbReference>
<name>A0A4R1HLV1_PSEEN</name>
<evidence type="ECO:0000313" key="4">
    <source>
        <dbReference type="EMBL" id="TCK22003.1"/>
    </source>
</evidence>
<comment type="caution">
    <text evidence="4">The sequence shown here is derived from an EMBL/GenBank/DDBJ whole genome shotgun (WGS) entry which is preliminary data.</text>
</comment>
<evidence type="ECO:0000256" key="1">
    <source>
        <dbReference type="ARBA" id="ARBA00022801"/>
    </source>
</evidence>
<dbReference type="InterPro" id="IPR013094">
    <property type="entry name" value="AB_hydrolase_3"/>
</dbReference>
<dbReference type="GO" id="GO:0016787">
    <property type="term" value="F:hydrolase activity"/>
    <property type="evidence" value="ECO:0007669"/>
    <property type="project" value="UniProtKB-KW"/>
</dbReference>
<proteinExistence type="predicted"/>
<sequence>MTYRFDPELAPWVPLMPTFDISDPAAARAELAELVRQMPPYTPSRPLTVEDRTAHHSDGGPGVPLRIYRPAHRTAPLPALVFLHGGGFVVGSVDGEDARAQEIAADADVVVVAVDYRLAPEHPFPAGVDDSYLALCWLTEHAAEWGVDRARIGVGGGSAGAGLSAAVALLARDRGGPALRMQYLNIPELDDRLDTHSMRLYTDTPIWNRPNAELSWRYYLGGEPATPYAAPARATDLRGLPAAYVDVCEFDPLRDEGIAYAQRLTQAGVSVELHMYPGTFHGSSLVTDAAVSRRMAADGVTAIRRLLHD</sequence>
<dbReference type="InterPro" id="IPR050300">
    <property type="entry name" value="GDXG_lipolytic_enzyme"/>
</dbReference>
<dbReference type="PANTHER" id="PTHR48081:SF8">
    <property type="entry name" value="ALPHA_BETA HYDROLASE FOLD-3 DOMAIN-CONTAINING PROTEIN-RELATED"/>
    <property type="match status" value="1"/>
</dbReference>
<accession>A0A4R1HLV1</accession>
<feature type="region of interest" description="Disordered" evidence="2">
    <location>
        <begin position="42"/>
        <end position="62"/>
    </location>
</feature>
<feature type="domain" description="Alpha/beta hydrolase fold-3" evidence="3">
    <location>
        <begin position="80"/>
        <end position="282"/>
    </location>
</feature>
<dbReference type="EMBL" id="SMFZ01000002">
    <property type="protein sequence ID" value="TCK22003.1"/>
    <property type="molecule type" value="Genomic_DNA"/>
</dbReference>
<dbReference type="InterPro" id="IPR029058">
    <property type="entry name" value="AB_hydrolase_fold"/>
</dbReference>
<protein>
    <submittedName>
        <fullName evidence="4">Acetyl esterase/lipase</fullName>
    </submittedName>
</protein>
<dbReference type="AlphaFoldDB" id="A0A4R1HLV1"/>
<dbReference type="OrthoDB" id="3206739at2"/>
<keyword evidence="1" id="KW-0378">Hydrolase</keyword>
<dbReference type="Gene3D" id="3.40.50.1820">
    <property type="entry name" value="alpha/beta hydrolase"/>
    <property type="match status" value="1"/>
</dbReference>
<organism evidence="4 5">
    <name type="scientific">Pseudonocardia endophytica</name>
    <dbReference type="NCBI Taxonomy" id="401976"/>
    <lineage>
        <taxon>Bacteria</taxon>
        <taxon>Bacillati</taxon>
        <taxon>Actinomycetota</taxon>
        <taxon>Actinomycetes</taxon>
        <taxon>Pseudonocardiales</taxon>
        <taxon>Pseudonocardiaceae</taxon>
        <taxon>Pseudonocardia</taxon>
    </lineage>
</organism>
<dbReference type="Pfam" id="PF07859">
    <property type="entry name" value="Abhydrolase_3"/>
    <property type="match status" value="1"/>
</dbReference>
<dbReference type="PANTHER" id="PTHR48081">
    <property type="entry name" value="AB HYDROLASE SUPERFAMILY PROTEIN C4A8.06C"/>
    <property type="match status" value="1"/>
</dbReference>